<dbReference type="InterPro" id="IPR056889">
    <property type="entry name" value="NET2A-D/KIP1-like_C"/>
</dbReference>
<dbReference type="KEGG" id="dcr:108214204"/>
<feature type="region of interest" description="Disordered" evidence="3">
    <location>
        <begin position="513"/>
        <end position="576"/>
    </location>
</feature>
<feature type="compositionally biased region" description="Basic and acidic residues" evidence="3">
    <location>
        <begin position="303"/>
        <end position="320"/>
    </location>
</feature>
<dbReference type="PANTHER" id="PTHR31631:SF0">
    <property type="entry name" value="PROTEIN NETWORKED 2D"/>
    <property type="match status" value="1"/>
</dbReference>
<feature type="domain" description="NAB" evidence="4">
    <location>
        <begin position="10"/>
        <end position="90"/>
    </location>
</feature>
<feature type="compositionally biased region" description="Acidic residues" evidence="3">
    <location>
        <begin position="728"/>
        <end position="742"/>
    </location>
</feature>
<organism evidence="5 6">
    <name type="scientific">Daucus carota subsp. sativus</name>
    <name type="common">Carrot</name>
    <dbReference type="NCBI Taxonomy" id="79200"/>
    <lineage>
        <taxon>Eukaryota</taxon>
        <taxon>Viridiplantae</taxon>
        <taxon>Streptophyta</taxon>
        <taxon>Embryophyta</taxon>
        <taxon>Tracheophyta</taxon>
        <taxon>Spermatophyta</taxon>
        <taxon>Magnoliopsida</taxon>
        <taxon>eudicotyledons</taxon>
        <taxon>Gunneridae</taxon>
        <taxon>Pentapetalae</taxon>
        <taxon>asterids</taxon>
        <taxon>campanulids</taxon>
        <taxon>Apiales</taxon>
        <taxon>Apiaceae</taxon>
        <taxon>Apioideae</taxon>
        <taxon>Scandiceae</taxon>
        <taxon>Daucinae</taxon>
        <taxon>Daucus</taxon>
        <taxon>Daucus sect. Daucus</taxon>
    </lineage>
</organism>
<dbReference type="InterPro" id="IPR056888">
    <property type="entry name" value="NET2A-D/KIP1-like_dom"/>
</dbReference>
<reference evidence="5" key="1">
    <citation type="journal article" date="2016" name="Nat. Genet.">
        <title>A high-quality carrot genome assembly provides new insights into carotenoid accumulation and asterid genome evolution.</title>
        <authorList>
            <person name="Iorizzo M."/>
            <person name="Ellison S."/>
            <person name="Senalik D."/>
            <person name="Zeng P."/>
            <person name="Satapoomin P."/>
            <person name="Huang J."/>
            <person name="Bowman M."/>
            <person name="Iovene M."/>
            <person name="Sanseverino W."/>
            <person name="Cavagnaro P."/>
            <person name="Yildiz M."/>
            <person name="Macko-Podgorni A."/>
            <person name="Moranska E."/>
            <person name="Grzebelus E."/>
            <person name="Grzebelus D."/>
            <person name="Ashrafi H."/>
            <person name="Zheng Z."/>
            <person name="Cheng S."/>
            <person name="Spooner D."/>
            <person name="Van Deynze A."/>
            <person name="Simon P."/>
        </authorList>
    </citation>
    <scope>NUCLEOTIDE SEQUENCE</scope>
    <source>
        <tissue evidence="5">Leaf</tissue>
    </source>
</reference>
<evidence type="ECO:0000313" key="6">
    <source>
        <dbReference type="Proteomes" id="UP000077755"/>
    </source>
</evidence>
<dbReference type="Proteomes" id="UP000077755">
    <property type="component" value="Chromosome 1"/>
</dbReference>
<evidence type="ECO:0000313" key="5">
    <source>
        <dbReference type="EMBL" id="WOG84471.1"/>
    </source>
</evidence>
<evidence type="ECO:0000256" key="2">
    <source>
        <dbReference type="SAM" id="Coils"/>
    </source>
</evidence>
<dbReference type="Pfam" id="PF07765">
    <property type="entry name" value="KIP1"/>
    <property type="match status" value="1"/>
</dbReference>
<feature type="compositionally biased region" description="Basic and acidic residues" evidence="3">
    <location>
        <begin position="525"/>
        <end position="535"/>
    </location>
</feature>
<evidence type="ECO:0000256" key="3">
    <source>
        <dbReference type="SAM" id="MobiDB-lite"/>
    </source>
</evidence>
<feature type="coiled-coil region" evidence="2">
    <location>
        <begin position="383"/>
        <end position="431"/>
    </location>
</feature>
<feature type="compositionally biased region" description="Polar residues" evidence="3">
    <location>
        <begin position="513"/>
        <end position="523"/>
    </location>
</feature>
<dbReference type="GO" id="GO:0003779">
    <property type="term" value="F:actin binding"/>
    <property type="evidence" value="ECO:0007669"/>
    <property type="project" value="InterPro"/>
</dbReference>
<dbReference type="PANTHER" id="PTHR31631">
    <property type="entry name" value="PROTEIN NETWORKED 2D"/>
    <property type="match status" value="1"/>
</dbReference>
<evidence type="ECO:0000256" key="1">
    <source>
        <dbReference type="ARBA" id="ARBA00023054"/>
    </source>
</evidence>
<reference evidence="5" key="2">
    <citation type="submission" date="2022-03" db="EMBL/GenBank/DDBJ databases">
        <title>Draft title - Genomic analysis of global carrot germplasm unveils the trajectory of domestication and the origin of high carotenoid orange carrot.</title>
        <authorList>
            <person name="Iorizzo M."/>
            <person name="Ellison S."/>
            <person name="Senalik D."/>
            <person name="Macko-Podgorni A."/>
            <person name="Grzebelus D."/>
            <person name="Bostan H."/>
            <person name="Rolling W."/>
            <person name="Curaba J."/>
            <person name="Simon P."/>
        </authorList>
    </citation>
    <scope>NUCLEOTIDE SEQUENCE</scope>
    <source>
        <tissue evidence="5">Leaf</tissue>
    </source>
</reference>
<feature type="compositionally biased region" description="Basic and acidic residues" evidence="3">
    <location>
        <begin position="566"/>
        <end position="575"/>
    </location>
</feature>
<dbReference type="InterPro" id="IPR011684">
    <property type="entry name" value="NAB"/>
</dbReference>
<dbReference type="Pfam" id="PF25014">
    <property type="entry name" value="NET2A"/>
    <property type="match status" value="1"/>
</dbReference>
<gene>
    <name evidence="5" type="ORF">DCAR_0103654</name>
</gene>
<feature type="coiled-coil region" evidence="2">
    <location>
        <begin position="801"/>
        <end position="828"/>
    </location>
</feature>
<feature type="region of interest" description="Disordered" evidence="3">
    <location>
        <begin position="303"/>
        <end position="323"/>
    </location>
</feature>
<dbReference type="PROSITE" id="PS51774">
    <property type="entry name" value="NAB"/>
    <property type="match status" value="1"/>
</dbReference>
<dbReference type="EMBL" id="CP093343">
    <property type="protein sequence ID" value="WOG84471.1"/>
    <property type="molecule type" value="Genomic_DNA"/>
</dbReference>
<dbReference type="AlphaFoldDB" id="A0AAF0W7Z2"/>
<evidence type="ECO:0000259" key="4">
    <source>
        <dbReference type="PROSITE" id="PS51774"/>
    </source>
</evidence>
<feature type="region of interest" description="Disordered" evidence="3">
    <location>
        <begin position="120"/>
        <end position="143"/>
    </location>
</feature>
<name>A0AAF0W7Z2_DAUCS</name>
<protein>
    <recommendedName>
        <fullName evidence="4">NAB domain-containing protein</fullName>
    </recommendedName>
</protein>
<feature type="region of interest" description="Disordered" evidence="3">
    <location>
        <begin position="725"/>
        <end position="756"/>
    </location>
</feature>
<feature type="coiled-coil region" evidence="2">
    <location>
        <begin position="262"/>
        <end position="303"/>
    </location>
</feature>
<keyword evidence="1 2" id="KW-0175">Coiled coil</keyword>
<proteinExistence type="predicted"/>
<sequence>MLQRAASNAYSWWWAGHIRTKQSKWLEQSMQDMEEKVDYALRLIQEDGDTFAKRAEMYYKKRPELISFVEEAFRAFRALAERYDSLSTDLQKANTTIATCLPEQVQFAMDEEDEFFASKNAKSSHLQQGPPVPNPPKVPKVPNRPMRGMINEASKKLEAKASSKAATAKIKPAKSGLTKSEALEEIDKLQKDILASQTMKEYVKSSYENGISNYWRLENEILEKQDKVIRLQDEFGVSTMIEDKDARTLMAEAAIKYCQETLAQLQDKQERSAEEAEIENKKIEDARLRLKSLKQEFFAHQADEVERAEESTDHRPEELQSLKQDVVGPERQKLEALREKIKKQFRVGTSESLTVSELVDKIDDLVNMVINLESSVLSQTVLIDRLRAEADDFHLQIRSLEDDKATLLDGRQDSEKRVKEMEQKLYSVQNLNKNIIIQNTDIHTHFNEVHSSLDQLSEKLQSVQPEEEMDSPREEEGLHIEAKSALVLQNKEQEGGDLIRNTAGSDEIKQNFNAQSVTSSNSGKGEVDTPHDKEAGGSVLDSKTSGTEEEADRTKQNFSASLVHSNESKQVDKGEGVAVITSSSETEVKENNMEWIPSALAIENSKGEGAESYGKSETSHVSKGTALLEITERPPSIEQMNLEKFADELNSQQLPFNGLEDKERILLAEYTTILRNYKEVKKKLSEEEKKNEILFETTLQLRDMKSSVAKKDQEIQSLRQKLNLIQEESGESGDGPEADGTAENDTIGTLPTEDEEEEIKFLINQPKTISPVEEKLREKIDAILDENLDFWLRFSGAFHQVQKFKTEVQDLQDEISRLKKKEESHSSISTDLTADVRAVCKHLSEKKTELTVWLEQSNLLKNELHRRISSISEIQEAITVSLREGVETDEITFSTHQAAKFQGEALSMKQENNKVNEELLAGIDHIIALRTEIERTLAKLNLTEGKSSFRSHSRSKVPLRSFLFGTKEKKHKHSIFSYLHHSSKKMSSP</sequence>
<feature type="compositionally biased region" description="Pro residues" evidence="3">
    <location>
        <begin position="130"/>
        <end position="139"/>
    </location>
</feature>
<accession>A0AAF0W7Z2</accession>
<dbReference type="Pfam" id="PF24918">
    <property type="entry name" value="NET2A_C"/>
    <property type="match status" value="1"/>
</dbReference>
<feature type="compositionally biased region" description="Polar residues" evidence="3">
    <location>
        <begin position="556"/>
        <end position="565"/>
    </location>
</feature>
<keyword evidence="6" id="KW-1185">Reference proteome</keyword>